<name>A0A2J6Q096_9HELO</name>
<proteinExistence type="inferred from homology"/>
<evidence type="ECO:0000313" key="12">
    <source>
        <dbReference type="Proteomes" id="UP000235672"/>
    </source>
</evidence>
<feature type="compositionally biased region" description="Basic and acidic residues" evidence="9">
    <location>
        <begin position="196"/>
        <end position="216"/>
    </location>
</feature>
<evidence type="ECO:0000256" key="4">
    <source>
        <dbReference type="ARBA" id="ARBA00022771"/>
    </source>
</evidence>
<dbReference type="GO" id="GO:0006364">
    <property type="term" value="P:rRNA processing"/>
    <property type="evidence" value="ECO:0007669"/>
    <property type="project" value="TreeGrafter"/>
</dbReference>
<feature type="compositionally biased region" description="Basic and acidic residues" evidence="9">
    <location>
        <begin position="331"/>
        <end position="340"/>
    </location>
</feature>
<evidence type="ECO:0000313" key="11">
    <source>
        <dbReference type="EMBL" id="PMD19596.1"/>
    </source>
</evidence>
<keyword evidence="6" id="KW-0539">Nucleus</keyword>
<evidence type="ECO:0000256" key="8">
    <source>
        <dbReference type="PROSITE-ProRule" id="PRU01145"/>
    </source>
</evidence>
<evidence type="ECO:0000259" key="10">
    <source>
        <dbReference type="Pfam" id="PF08790"/>
    </source>
</evidence>
<dbReference type="STRING" id="1745343.A0A2J6Q096"/>
<comment type="subcellular location">
    <subcellularLocation>
        <location evidence="1">Nucleus</location>
    </subcellularLocation>
</comment>
<dbReference type="OrthoDB" id="21474at2759"/>
<dbReference type="PANTHER" id="PTHR13100:SF10">
    <property type="entry name" value="CELL GROWTH-REGULATING NUCLEOLAR PROTEIN"/>
    <property type="match status" value="1"/>
</dbReference>
<comment type="similarity">
    <text evidence="7">Belongs to the UPF0743 family.</text>
</comment>
<dbReference type="SUPFAM" id="SSF57667">
    <property type="entry name" value="beta-beta-alpha zinc fingers"/>
    <property type="match status" value="2"/>
</dbReference>
<evidence type="ECO:0000256" key="1">
    <source>
        <dbReference type="ARBA" id="ARBA00004123"/>
    </source>
</evidence>
<gene>
    <name evidence="11" type="ORF">NA56DRAFT_680083</name>
</gene>
<dbReference type="PROSITE" id="PS51804">
    <property type="entry name" value="ZF_C2HC_LYAR"/>
    <property type="match status" value="2"/>
</dbReference>
<accession>A0A2J6Q096</accession>
<evidence type="ECO:0000256" key="9">
    <source>
        <dbReference type="SAM" id="MobiDB-lite"/>
    </source>
</evidence>
<dbReference type="AlphaFoldDB" id="A0A2J6Q096"/>
<dbReference type="InterPro" id="IPR039999">
    <property type="entry name" value="LYAR"/>
</dbReference>
<dbReference type="PANTHER" id="PTHR13100">
    <property type="entry name" value="CELL GROWTH-REGULATING NUCLEOLAR PROTEIN LYAR"/>
    <property type="match status" value="1"/>
</dbReference>
<dbReference type="GO" id="GO:0003677">
    <property type="term" value="F:DNA binding"/>
    <property type="evidence" value="ECO:0007669"/>
    <property type="project" value="InterPro"/>
</dbReference>
<evidence type="ECO:0000256" key="6">
    <source>
        <dbReference type="ARBA" id="ARBA00023242"/>
    </source>
</evidence>
<dbReference type="GO" id="GO:0005730">
    <property type="term" value="C:nucleolus"/>
    <property type="evidence" value="ECO:0007669"/>
    <property type="project" value="TreeGrafter"/>
</dbReference>
<dbReference type="GO" id="GO:0008270">
    <property type="term" value="F:zinc ion binding"/>
    <property type="evidence" value="ECO:0007669"/>
    <property type="project" value="UniProtKB-KW"/>
</dbReference>
<dbReference type="GO" id="GO:0000122">
    <property type="term" value="P:negative regulation of transcription by RNA polymerase II"/>
    <property type="evidence" value="ECO:0007669"/>
    <property type="project" value="TreeGrafter"/>
</dbReference>
<keyword evidence="2" id="KW-0479">Metal-binding</keyword>
<feature type="compositionally biased region" description="Basic and acidic residues" evidence="9">
    <location>
        <begin position="312"/>
        <end position="324"/>
    </location>
</feature>
<keyword evidence="4 8" id="KW-0863">Zinc-finger</keyword>
<feature type="region of interest" description="Disordered" evidence="9">
    <location>
        <begin position="173"/>
        <end position="340"/>
    </location>
</feature>
<feature type="compositionally biased region" description="Basic residues" evidence="9">
    <location>
        <begin position="283"/>
        <end position="292"/>
    </location>
</feature>
<evidence type="ECO:0000256" key="7">
    <source>
        <dbReference type="ARBA" id="ARBA00061084"/>
    </source>
</evidence>
<dbReference type="Pfam" id="PF08790">
    <property type="entry name" value="zf-LYAR"/>
    <property type="match status" value="1"/>
</dbReference>
<feature type="domain" description="Zinc finger C2H2 LYAR-type" evidence="10">
    <location>
        <begin position="30"/>
        <end position="57"/>
    </location>
</feature>
<reference evidence="11 12" key="1">
    <citation type="submission" date="2016-05" db="EMBL/GenBank/DDBJ databases">
        <title>A degradative enzymes factory behind the ericoid mycorrhizal symbiosis.</title>
        <authorList>
            <consortium name="DOE Joint Genome Institute"/>
            <person name="Martino E."/>
            <person name="Morin E."/>
            <person name="Grelet G."/>
            <person name="Kuo A."/>
            <person name="Kohler A."/>
            <person name="Daghino S."/>
            <person name="Barry K."/>
            <person name="Choi C."/>
            <person name="Cichocki N."/>
            <person name="Clum A."/>
            <person name="Copeland A."/>
            <person name="Hainaut M."/>
            <person name="Haridas S."/>
            <person name="Labutti K."/>
            <person name="Lindquist E."/>
            <person name="Lipzen A."/>
            <person name="Khouja H.-R."/>
            <person name="Murat C."/>
            <person name="Ohm R."/>
            <person name="Olson A."/>
            <person name="Spatafora J."/>
            <person name="Veneault-Fourrey C."/>
            <person name="Henrissat B."/>
            <person name="Grigoriev I."/>
            <person name="Martin F."/>
            <person name="Perotto S."/>
        </authorList>
    </citation>
    <scope>NUCLEOTIDE SEQUENCE [LARGE SCALE GENOMIC DNA]</scope>
    <source>
        <strain evidence="11 12">UAMH 7357</strain>
    </source>
</reference>
<dbReference type="FunFam" id="3.30.1490.490:FF:000001">
    <property type="entry name" value="cell growth-regulating nucleolar protein-like"/>
    <property type="match status" value="1"/>
</dbReference>
<dbReference type="InterPro" id="IPR036236">
    <property type="entry name" value="Znf_C2H2_sf"/>
</dbReference>
<organism evidence="11 12">
    <name type="scientific">Hyaloscypha hepaticicola</name>
    <dbReference type="NCBI Taxonomy" id="2082293"/>
    <lineage>
        <taxon>Eukaryota</taxon>
        <taxon>Fungi</taxon>
        <taxon>Dikarya</taxon>
        <taxon>Ascomycota</taxon>
        <taxon>Pezizomycotina</taxon>
        <taxon>Leotiomycetes</taxon>
        <taxon>Helotiales</taxon>
        <taxon>Hyaloscyphaceae</taxon>
        <taxon>Hyaloscypha</taxon>
    </lineage>
</organism>
<dbReference type="Proteomes" id="UP000235672">
    <property type="component" value="Unassembled WGS sequence"/>
</dbReference>
<protein>
    <recommendedName>
        <fullName evidence="10">Zinc finger C2H2 LYAR-type domain-containing protein</fullName>
    </recommendedName>
</protein>
<sequence>MVSFSCEGCGDVLTKKKLDPHRGQCYGASYTCLDCMVHFQGTDYRAHTSCISEAQKYQGALYKPEKEKKSKQNHSQALVPHKAYVEDAVEEYHHNSHIIIVDPPMPEAPSPPPAAFLSSSPVNVFDFLVNGETPNASRLELPAPEPMQMIEDVPEENKDRQLARVTFEKEEHQELDLVEYGNGPVPTSAYQTPAPKVERERKKEKKDRGQSRDEKKDKKRKRLHVDTQSLRDSDEAMTDAPPVLHSGLTGGLKGLLSRPSVFPPSPDYSGGDANDHSPGSPLKKTKHSKRGRNGFDAIGNNLMSLIGNKRVSSREHSSHSEDRPRRKHRRQRDDSERPVRKLIEYKPLNEEGSVQGDDTNQMVVYKPRAELLLGYINKGPESERGVSMNKALKRYHRDRNAMGVGLTRAEEEKELWRSLRMKRNDRGEIVLFL</sequence>
<keyword evidence="12" id="KW-1185">Reference proteome</keyword>
<dbReference type="Gene3D" id="3.30.1490.490">
    <property type="match status" value="1"/>
</dbReference>
<dbReference type="EMBL" id="KZ613488">
    <property type="protein sequence ID" value="PMD19596.1"/>
    <property type="molecule type" value="Genomic_DNA"/>
</dbReference>
<keyword evidence="5" id="KW-0862">Zinc</keyword>
<evidence type="ECO:0000256" key="5">
    <source>
        <dbReference type="ARBA" id="ARBA00022833"/>
    </source>
</evidence>
<dbReference type="InterPro" id="IPR014898">
    <property type="entry name" value="Znf_C2H2_LYAR"/>
</dbReference>
<evidence type="ECO:0000256" key="3">
    <source>
        <dbReference type="ARBA" id="ARBA00022737"/>
    </source>
</evidence>
<evidence type="ECO:0000256" key="2">
    <source>
        <dbReference type="ARBA" id="ARBA00022723"/>
    </source>
</evidence>
<keyword evidence="3" id="KW-0677">Repeat</keyword>